<evidence type="ECO:0000313" key="2">
    <source>
        <dbReference type="Proteomes" id="UP000198741"/>
    </source>
</evidence>
<protein>
    <submittedName>
        <fullName evidence="1">Uncharacterized protein</fullName>
    </submittedName>
</protein>
<keyword evidence="2" id="KW-1185">Reference proteome</keyword>
<dbReference type="EMBL" id="LT629710">
    <property type="protein sequence ID" value="SDP30102.1"/>
    <property type="molecule type" value="Genomic_DNA"/>
</dbReference>
<gene>
    <name evidence="1" type="ORF">SAMN04515671_3632</name>
</gene>
<reference evidence="1 2" key="1">
    <citation type="submission" date="2016-10" db="EMBL/GenBank/DDBJ databases">
        <authorList>
            <person name="de Groot N.N."/>
        </authorList>
    </citation>
    <scope>NUCLEOTIDE SEQUENCE [LARGE SCALE GENOMIC DNA]</scope>
    <source>
        <strain evidence="2">P4-7,KCTC 19426,CECT 7604</strain>
    </source>
</reference>
<evidence type="ECO:0000313" key="1">
    <source>
        <dbReference type="EMBL" id="SDP30102.1"/>
    </source>
</evidence>
<sequence>MAHFSNGAKFLGWTVTGETVAGTYSETLLLPGATTLTTDSASFSGTISGSSVTLTFSHGFGSTVSGELVGETLSLSIPQTDGTLQVEVYRPGTTADYNAGVQAVQASAAQLQQESASNASVAAEQAASAAAAAAAEQQISRDQQAEQNAITALAQDAVFVDDLSRLADDVKTTAADLAQTRTDAKAGGGDNCTNASSTVYNDAATTVYNDAQTTVYNDVSTTLMNDIGLAQRDIEDLKRADLQLATDGVAASGDAASSISAAQSAIAAAKTTANSAVDVVNKAVASAYAVANSIATGPCAGMGPGDVPTPVAHI</sequence>
<proteinExistence type="predicted"/>
<name>A0A1H0RKQ5_9ACTN</name>
<dbReference type="Proteomes" id="UP000198741">
    <property type="component" value="Chromosome I"/>
</dbReference>
<accession>A0A1H0RKQ5</accession>
<dbReference type="AlphaFoldDB" id="A0A1H0RKQ5"/>
<organism evidence="1 2">
    <name type="scientific">Nakamurella panacisegetis</name>
    <dbReference type="NCBI Taxonomy" id="1090615"/>
    <lineage>
        <taxon>Bacteria</taxon>
        <taxon>Bacillati</taxon>
        <taxon>Actinomycetota</taxon>
        <taxon>Actinomycetes</taxon>
        <taxon>Nakamurellales</taxon>
        <taxon>Nakamurellaceae</taxon>
        <taxon>Nakamurella</taxon>
    </lineage>
</organism>